<dbReference type="SUPFAM" id="SSF48452">
    <property type="entry name" value="TPR-like"/>
    <property type="match status" value="3"/>
</dbReference>
<evidence type="ECO:0000256" key="1">
    <source>
        <dbReference type="SAM" id="MobiDB-lite"/>
    </source>
</evidence>
<dbReference type="Proteomes" id="UP001195483">
    <property type="component" value="Unassembled WGS sequence"/>
</dbReference>
<proteinExistence type="predicted"/>
<evidence type="ECO:0000313" key="3">
    <source>
        <dbReference type="EMBL" id="KAK3582180.1"/>
    </source>
</evidence>
<feature type="region of interest" description="Disordered" evidence="1">
    <location>
        <begin position="73"/>
        <end position="99"/>
    </location>
</feature>
<dbReference type="Gene3D" id="2.60.120.260">
    <property type="entry name" value="Galactose-binding domain-like"/>
    <property type="match status" value="1"/>
</dbReference>
<evidence type="ECO:0008006" key="5">
    <source>
        <dbReference type="Google" id="ProtNLM"/>
    </source>
</evidence>
<reference evidence="3" key="3">
    <citation type="submission" date="2023-05" db="EMBL/GenBank/DDBJ databases">
        <authorList>
            <person name="Smith C.H."/>
        </authorList>
    </citation>
    <scope>NUCLEOTIDE SEQUENCE</scope>
    <source>
        <strain evidence="3">CHS0354</strain>
        <tissue evidence="3">Mantle</tissue>
    </source>
</reference>
<keyword evidence="2" id="KW-1133">Transmembrane helix</keyword>
<keyword evidence="2" id="KW-0472">Membrane</keyword>
<evidence type="ECO:0000256" key="2">
    <source>
        <dbReference type="SAM" id="Phobius"/>
    </source>
</evidence>
<dbReference type="EMBL" id="JAEAOA010001427">
    <property type="protein sequence ID" value="KAK3582180.1"/>
    <property type="molecule type" value="Genomic_DNA"/>
</dbReference>
<feature type="region of interest" description="Disordered" evidence="1">
    <location>
        <begin position="408"/>
        <end position="431"/>
    </location>
</feature>
<reference evidence="3" key="2">
    <citation type="journal article" date="2021" name="Genome Biol. Evol.">
        <title>Developing a high-quality reference genome for a parasitic bivalve with doubly uniparental inheritance (Bivalvia: Unionida).</title>
        <authorList>
            <person name="Smith C.H."/>
        </authorList>
    </citation>
    <scope>NUCLEOTIDE SEQUENCE</scope>
    <source>
        <strain evidence="3">CHS0354</strain>
        <tissue evidence="3">Mantle</tissue>
    </source>
</reference>
<comment type="caution">
    <text evidence="3">The sequence shown here is derived from an EMBL/GenBank/DDBJ whole genome shotgun (WGS) entry which is preliminary data.</text>
</comment>
<evidence type="ECO:0000313" key="4">
    <source>
        <dbReference type="Proteomes" id="UP001195483"/>
    </source>
</evidence>
<keyword evidence="2" id="KW-0812">Transmembrane</keyword>
<accession>A0AAE0VMI5</accession>
<keyword evidence="4" id="KW-1185">Reference proteome</keyword>
<name>A0AAE0VMI5_9BIVA</name>
<dbReference type="InterPro" id="IPR011990">
    <property type="entry name" value="TPR-like_helical_dom_sf"/>
</dbReference>
<reference evidence="3" key="1">
    <citation type="journal article" date="2021" name="Genome Biol. Evol.">
        <title>A High-Quality Reference Genome for a Parasitic Bivalve with Doubly Uniparental Inheritance (Bivalvia: Unionida).</title>
        <authorList>
            <person name="Smith C.H."/>
        </authorList>
    </citation>
    <scope>NUCLEOTIDE SEQUENCE</scope>
    <source>
        <strain evidence="3">CHS0354</strain>
    </source>
</reference>
<sequence length="2439" mass="276711">MQVAANNLGYVWYAEAPVGFIIKKESRKRLLVLTIIVILILGIFVGVYLYVKLNQPIIKVPERVKVEVNINAIPPPPTEARKQEKVAATQSDQALSRSEASATSAAAESELTSALEEATSSLLSDLAVGLPAATGSVGGSGLEGLVGGSIVDGSGLGGGLGSGGSLGAVDLSSLNAIGAPGVRGGIGGPGKIQGGGGIGQANLGIKKTGNLVVGVQSRDLKVGSGGRSADEIGIVVSKSRVAIQKCYEEARAIDGNFEGSIYMVVSILPNGNVKEVQVGKMSFKSDILEMQRFIRWRSLPFVFAHSFVRAPVFLLIFMIVLPHDAKRFTKSITVESIELSAPFLLSGYVEIEFTDGNTLNSISDIGSKRVSFIGESADGTSIVSSIFSMTTVIDSTVSKSTTVTVEPGLDTLGGNKNEKDPKKQVMPGTASVGSSINDTTKLLMTQSKDSVIINQKLLIGSSKVDSTKENVSMVGIDSVSKKSLAEDTLDEFGVSIFEVKRRMKKIERDEALYLSRLYPINFMRVPTGDFNTDSVFTHYSPQQVDISLDGSLRRIQYLKLQRDKASNTAINIIKSFFSDFPDSKTVDDILIRYMELLYENFTESFELDKKLYEKRLEIYEKSAEYVEYKNALKEYYKSEASLSDTLEVYKPVPPTPPEPPDPKLDLLLEIYDQILSNVQDEKYIPHVLFAKAYVLGERYVDYKIMKNLKDIDIDQKRQEAISFLEQLLRKYPDNDYTVQTYILIGEYLFNSTRKQPRRTIEAIPYYQRAVQYIVERNASKEYYQSVLYKLAWSYFRIDEYKEARTWFNYLMEDIEKNEEIYSGKSMPSYILTGVKYEVISNLAECFLKIQRKEDDTRSAAEEISSIYRTSVKFQIRRFTPLIYQRLGELYEESAEFEKVKDVYTVLLRKFPNYELAPYITNKIIRLLEIMAQNGEFDGVEQEIIEQQLYEERKNLFYRYGRTTKWYENMRLRIEAQSKGITLPFEERSVSPSGFNPLVLRVADSLGRDALFRNIVDGVTKGQLLDGTIKPMLGKEVVVNKEKAAGFYRQSVSDIDNYLQVYSSNDSSSYFVAFQKAQILQFKLNKPLEAFRSYIRLAKNFSHDSLKKELDDPDSPLKSYRRESLDLAFTIADEIAKNEKVGFYTPGLDTVSRIPKSPSAIKKDELYMLEVLELYVRLFPNDTIGYKSAGLLMKFYAVKGYMEKYREYASILNMYYPVQNVDLGILAMIAAREYDDGRFQNAELIAKGIHKAPFLKDEKKDPKQLEFRKYAFNLIGTSIASKAKKLEDEKKYLEAAKEYQRIVYEVPEWSQSALAAQYSANNYANAGLTRDAVGMNRKLIDLSKDSKQKLIGYSGLLYAFQKAGELDSVSLVLEKISDEYQKDSLNLAERSLFDAIRISEQSSNFKQAIRLSNKYIDRYPDLEKTYKVVFNKINLSKKLGDLLGVFEAYGQFADTYSDNPLSVEAYFRRGDFAEEKGDFEIAREEYMKAYDRNLKLLKEKKNNLFANESLYRLSRKFILDYKSSSVGLSVPDEVFESQIEKKKKPKSEETNANSFSSSNIGFDAKQKESLYKEVKENLLKQINLGGFRSIIAQYRVAEISEDLAHNYLSQIPLLETYKNSKGEAIPPIKLAEGVTKANIESAVMFTRSGEDYISVWTSLKRQLQEVISKIEIEKIEKSNAIVDLKFSEKLYGGLIELSTKISKNSETFISDIEQFEKLAVEWVMTTSTPVPLDIIKNLIESVAETCRKRAVHSLYQTAMLKEKNADFYSKLEVPDDVKNFTINVGKGKGKISVFMGDVQELIVLSKLVSTRVRPFSQQAVIAYDSLVRKIQKLNVSQEEIVAIENKIQKLLLLPVERVDSLVRIATRYFDIFDVAYDDRLSKVDAANKQTKNDVIDFVINKVKMNQIIQVINGLTTSALDEYASAYKTFKSLESDDVKLNSVANKAAKFVYDIGSLYLSTYQRLKEKFKKYNDLANQYFDKDWLSAAAVSYEPIQNLFLSLSQNVLGQAVILISEYKIQNEYTSKSLNLLVESDRAKYLSYLGTEAVKDNSFQGNWSFSLNVPEEDYFEWYKKDYPKANSWREAFQNEEVVVLKYLHQVNDTSYTLKPYNANSYWFRKYSSSVDVVVAEEGRDALSLKSASLNPFKNDGDQYEVTFEFDKKNKLKGSNNESVINTIYSFVSESKEFLIEVRPYIFDLNLKKGKKRTEVFKTRATSIINELVKKGIDKKRFLIFDVKKLEDTQTKTILRAIKSPATTKDDESNRKIPYKQDTGSINEIIYRSTYDLENYGFLQDSKGVPEYAYFRSSFEFKDAVKFAQLIMSRKTKLDSMELYVNDVFVDMDKERIVTTKGMSYHYDESKQLIYDITAKIVNGTNLIALKVPTRMTQQGINLFSNIAYYGAVTPEQLQKLVTVVIENRAKSMKQLKEASSTEAQAPSVPED</sequence>
<dbReference type="Gene3D" id="1.25.40.10">
    <property type="entry name" value="Tetratricopeptide repeat domain"/>
    <property type="match status" value="3"/>
</dbReference>
<feature type="transmembrane region" description="Helical" evidence="2">
    <location>
        <begin position="30"/>
        <end position="51"/>
    </location>
</feature>
<gene>
    <name evidence="3" type="ORF">CHS0354_023716</name>
</gene>
<feature type="region of interest" description="Disordered" evidence="1">
    <location>
        <begin position="1538"/>
        <end position="1558"/>
    </location>
</feature>
<protein>
    <recommendedName>
        <fullName evidence="5">Tetratricopeptide repeat protein</fullName>
    </recommendedName>
</protein>
<organism evidence="3 4">
    <name type="scientific">Potamilus streckersoni</name>
    <dbReference type="NCBI Taxonomy" id="2493646"/>
    <lineage>
        <taxon>Eukaryota</taxon>
        <taxon>Metazoa</taxon>
        <taxon>Spiralia</taxon>
        <taxon>Lophotrochozoa</taxon>
        <taxon>Mollusca</taxon>
        <taxon>Bivalvia</taxon>
        <taxon>Autobranchia</taxon>
        <taxon>Heteroconchia</taxon>
        <taxon>Palaeoheterodonta</taxon>
        <taxon>Unionida</taxon>
        <taxon>Unionoidea</taxon>
        <taxon>Unionidae</taxon>
        <taxon>Ambleminae</taxon>
        <taxon>Lampsilini</taxon>
        <taxon>Potamilus</taxon>
    </lineage>
</organism>
<feature type="compositionally biased region" description="Polar residues" evidence="1">
    <location>
        <begin position="1549"/>
        <end position="1558"/>
    </location>
</feature>
<feature type="transmembrane region" description="Helical" evidence="2">
    <location>
        <begin position="299"/>
        <end position="321"/>
    </location>
</feature>